<accession>A0A2N8TIP0</accession>
<keyword evidence="2" id="KW-1185">Reference proteome</keyword>
<proteinExistence type="predicted"/>
<name>A0A2N8TIP0_9ACTN</name>
<sequence>MRAWNPYDGDAWLDDVADALDDVPPAEDKVDDLALCLRGHLMQLVSIAISREADKRDERVTPLIARAREARESELPGDYPKAINQLRRMGWAVNELLDVLVEIGTLKQPDSLAQPATRKAAS</sequence>
<protein>
    <submittedName>
        <fullName evidence="1">Uncharacterized protein</fullName>
    </submittedName>
</protein>
<evidence type="ECO:0000313" key="2">
    <source>
        <dbReference type="Proteomes" id="UP000235943"/>
    </source>
</evidence>
<organism evidence="1 2">
    <name type="scientific">Streptomyces cahuitamycinicus</name>
    <dbReference type="NCBI Taxonomy" id="2070367"/>
    <lineage>
        <taxon>Bacteria</taxon>
        <taxon>Bacillati</taxon>
        <taxon>Actinomycetota</taxon>
        <taxon>Actinomycetes</taxon>
        <taxon>Kitasatosporales</taxon>
        <taxon>Streptomycetaceae</taxon>
        <taxon>Streptomyces</taxon>
    </lineage>
</organism>
<dbReference type="InterPro" id="IPR046300">
    <property type="entry name" value="DUF6415"/>
</dbReference>
<dbReference type="Pfam" id="PF19979">
    <property type="entry name" value="DUF6415"/>
    <property type="match status" value="1"/>
</dbReference>
<dbReference type="OrthoDB" id="4333682at2"/>
<reference evidence="1 2" key="1">
    <citation type="submission" date="2018-01" db="EMBL/GenBank/DDBJ databases">
        <title>Draft genome sequence of Streptomyces sp. 13K301.</title>
        <authorList>
            <person name="Sahin N."/>
            <person name="Saygin H."/>
            <person name="Ay H."/>
        </authorList>
    </citation>
    <scope>NUCLEOTIDE SEQUENCE [LARGE SCALE GENOMIC DNA]</scope>
    <source>
        <strain evidence="1 2">13K301</strain>
    </source>
</reference>
<evidence type="ECO:0000313" key="1">
    <source>
        <dbReference type="EMBL" id="PNG18891.1"/>
    </source>
</evidence>
<comment type="caution">
    <text evidence="1">The sequence shown here is derived from an EMBL/GenBank/DDBJ whole genome shotgun (WGS) entry which is preliminary data.</text>
</comment>
<dbReference type="Proteomes" id="UP000235943">
    <property type="component" value="Unassembled WGS sequence"/>
</dbReference>
<gene>
    <name evidence="1" type="ORF">C1J00_28675</name>
</gene>
<dbReference type="EMBL" id="POUC01000268">
    <property type="protein sequence ID" value="PNG18891.1"/>
    <property type="molecule type" value="Genomic_DNA"/>
</dbReference>
<dbReference type="AlphaFoldDB" id="A0A2N8TIP0"/>